<feature type="chain" id="PRO_5045288944" description="DNRLRE domain-containing protein" evidence="1">
    <location>
        <begin position="32"/>
        <end position="807"/>
    </location>
</feature>
<feature type="signal peptide" evidence="1">
    <location>
        <begin position="1"/>
        <end position="31"/>
    </location>
</feature>
<gene>
    <name evidence="2" type="ORF">POL67_21450</name>
</gene>
<evidence type="ECO:0000313" key="2">
    <source>
        <dbReference type="EMBL" id="MDC0743909.1"/>
    </source>
</evidence>
<comment type="caution">
    <text evidence="2">The sequence shown here is derived from an EMBL/GenBank/DDBJ whole genome shotgun (WGS) entry which is preliminary data.</text>
</comment>
<dbReference type="RefSeq" id="WP_271919904.1">
    <property type="nucleotide sequence ID" value="NZ_JAQNDO010000001.1"/>
</dbReference>
<evidence type="ECO:0000313" key="3">
    <source>
        <dbReference type="Proteomes" id="UP001221411"/>
    </source>
</evidence>
<sequence length="807" mass="85715">MNHRHDHFRTFFLRLMGFALVFLGHTTIARATVVTPTDDTHVNLDGSGPHGSSTELVVKLSRNTSTDQSYNSVATVMRFQINPTDKATDAALYLDLARFDEALSCDFRIWGLAEASGSMEDVEEESAKWSNFSGVITSTAVGVNTSAVGVFDGNPATTAKDPLGTITLTQADLHKAVRFSSAALVDFINADSDGVITLVVTRVLRSNSFDTAFASKEHTTLSGPRLFIQAEETLGAAADTYARYGDSTVHGAESDILVKNNGGTHANTRKGVVRFEMAPGTKVEKATMSLDVANYFQDVGTIPESLNFVVFGVRDGAVSESFDEATANDATFSNEIDSSSDGVRNSEVDALGQFTVERTDVGKTVSFTSDALVDFINADGNGKITLVLVRAKYTPYLNFAFASKENTTLEGPRLAITHALDDVPAPTLKFVYQDINGDGAQELLLVVELPGGNGFVVADPFVIAEALRTAGYNFGVGTDFWETLSVTQQASLLATVSDLVGNVGTTVDATELEAARTDLPEGRTYSVAFFNGDFEQSRYGMTFSGSMMSSTSQNALGYTTLEIGQGNAGAMFTDSGLAMGFESNLFVLTTGVGDPSGTTASLNLSAGVGLYGELKYGKDGQYGFSVPLVVVPVGVSVYVKGSDAVTAYNHLRGWVVGLGTPLHIMAYNLHAWGIDWSHDVRVGLVDAVNDGRIVISHHAGVAVVWTREAARESTVWLHGTTEEIGSKLNGVAGTASTALIFTTENAAAEVTNWTSTAGSVVNSTLDSTLGWFEGGVSDLEDLAEDVGSEVEDVVDDVGEVLCKVFCF</sequence>
<keyword evidence="3" id="KW-1185">Reference proteome</keyword>
<protein>
    <recommendedName>
        <fullName evidence="4">DNRLRE domain-containing protein</fullName>
    </recommendedName>
</protein>
<keyword evidence="1" id="KW-0732">Signal</keyword>
<dbReference type="Proteomes" id="UP001221411">
    <property type="component" value="Unassembled WGS sequence"/>
</dbReference>
<evidence type="ECO:0000256" key="1">
    <source>
        <dbReference type="SAM" id="SignalP"/>
    </source>
</evidence>
<evidence type="ECO:0008006" key="4">
    <source>
        <dbReference type="Google" id="ProtNLM"/>
    </source>
</evidence>
<name>A0ABT5ERD5_9BACT</name>
<proteinExistence type="predicted"/>
<organism evidence="2 3">
    <name type="scientific">Polyangium mundeleinium</name>
    <dbReference type="NCBI Taxonomy" id="2995306"/>
    <lineage>
        <taxon>Bacteria</taxon>
        <taxon>Pseudomonadati</taxon>
        <taxon>Myxococcota</taxon>
        <taxon>Polyangia</taxon>
        <taxon>Polyangiales</taxon>
        <taxon>Polyangiaceae</taxon>
        <taxon>Polyangium</taxon>
    </lineage>
</organism>
<reference evidence="2 3" key="1">
    <citation type="submission" date="2022-11" db="EMBL/GenBank/DDBJ databases">
        <title>Minimal conservation of predation-associated metabolite biosynthetic gene clusters underscores biosynthetic potential of Myxococcota including descriptions for ten novel species: Archangium lansinium sp. nov., Myxococcus landrumus sp. nov., Nannocystis bai.</title>
        <authorList>
            <person name="Ahearne A."/>
            <person name="Stevens C."/>
            <person name="Dowd S."/>
        </authorList>
    </citation>
    <scope>NUCLEOTIDE SEQUENCE [LARGE SCALE GENOMIC DNA]</scope>
    <source>
        <strain evidence="2 3">RJM3</strain>
    </source>
</reference>
<accession>A0ABT5ERD5</accession>
<dbReference type="EMBL" id="JAQNDO010000001">
    <property type="protein sequence ID" value="MDC0743909.1"/>
    <property type="molecule type" value="Genomic_DNA"/>
</dbReference>